<dbReference type="AlphaFoldDB" id="A0A922MBG6"/>
<feature type="domain" description="Peptidase S1" evidence="6">
    <location>
        <begin position="56"/>
        <end position="209"/>
    </location>
</feature>
<keyword evidence="3" id="KW-0720">Serine protease</keyword>
<keyword evidence="1" id="KW-0645">Protease</keyword>
<dbReference type="EMBL" id="JACEFF010000648">
    <property type="protein sequence ID" value="KAH9633629.1"/>
    <property type="molecule type" value="Genomic_DNA"/>
</dbReference>
<reference evidence="7" key="1">
    <citation type="journal article" date="2021" name="G3 (Bethesda)">
        <title>Genome and transcriptome analysis of the beet armyworm Spodoptera exigua reveals targets for pest control. .</title>
        <authorList>
            <person name="Simon S."/>
            <person name="Breeschoten T."/>
            <person name="Jansen H.J."/>
            <person name="Dirks R.P."/>
            <person name="Schranz M.E."/>
            <person name="Ros V.I.D."/>
        </authorList>
    </citation>
    <scope>NUCLEOTIDE SEQUENCE</scope>
    <source>
        <strain evidence="7">TB_SE_WUR_2020</strain>
    </source>
</reference>
<evidence type="ECO:0000256" key="2">
    <source>
        <dbReference type="ARBA" id="ARBA00022801"/>
    </source>
</evidence>
<keyword evidence="4" id="KW-1015">Disulfide bond</keyword>
<feature type="chain" id="PRO_5036699546" description="Peptidase S1 domain-containing protein" evidence="5">
    <location>
        <begin position="18"/>
        <end position="209"/>
    </location>
</feature>
<dbReference type="Gene3D" id="2.40.10.10">
    <property type="entry name" value="Trypsin-like serine proteases"/>
    <property type="match status" value="1"/>
</dbReference>
<evidence type="ECO:0000313" key="8">
    <source>
        <dbReference type="Proteomes" id="UP000814243"/>
    </source>
</evidence>
<name>A0A922MBG6_SPOEX</name>
<dbReference type="GO" id="GO:0004252">
    <property type="term" value="F:serine-type endopeptidase activity"/>
    <property type="evidence" value="ECO:0007669"/>
    <property type="project" value="InterPro"/>
</dbReference>
<evidence type="ECO:0000256" key="5">
    <source>
        <dbReference type="SAM" id="SignalP"/>
    </source>
</evidence>
<protein>
    <recommendedName>
        <fullName evidence="6">Peptidase S1 domain-containing protein</fullName>
    </recommendedName>
</protein>
<evidence type="ECO:0000256" key="1">
    <source>
        <dbReference type="ARBA" id="ARBA00022670"/>
    </source>
</evidence>
<organism evidence="7 8">
    <name type="scientific">Spodoptera exigua</name>
    <name type="common">Beet armyworm</name>
    <name type="synonym">Noctua fulgens</name>
    <dbReference type="NCBI Taxonomy" id="7107"/>
    <lineage>
        <taxon>Eukaryota</taxon>
        <taxon>Metazoa</taxon>
        <taxon>Ecdysozoa</taxon>
        <taxon>Arthropoda</taxon>
        <taxon>Hexapoda</taxon>
        <taxon>Insecta</taxon>
        <taxon>Pterygota</taxon>
        <taxon>Neoptera</taxon>
        <taxon>Endopterygota</taxon>
        <taxon>Lepidoptera</taxon>
        <taxon>Glossata</taxon>
        <taxon>Ditrysia</taxon>
        <taxon>Noctuoidea</taxon>
        <taxon>Noctuidae</taxon>
        <taxon>Amphipyrinae</taxon>
        <taxon>Spodoptera</taxon>
    </lineage>
</organism>
<comment type="caution">
    <text evidence="7">The sequence shown here is derived from an EMBL/GenBank/DDBJ whole genome shotgun (WGS) entry which is preliminary data.</text>
</comment>
<evidence type="ECO:0000313" key="7">
    <source>
        <dbReference type="EMBL" id="KAH9633629.1"/>
    </source>
</evidence>
<keyword evidence="5" id="KW-0732">Signal</keyword>
<dbReference type="PROSITE" id="PS00134">
    <property type="entry name" value="TRYPSIN_HIS"/>
    <property type="match status" value="1"/>
</dbReference>
<proteinExistence type="predicted"/>
<dbReference type="InterPro" id="IPR043504">
    <property type="entry name" value="Peptidase_S1_PA_chymotrypsin"/>
</dbReference>
<accession>A0A922MBG6</accession>
<dbReference type="InterPro" id="IPR018114">
    <property type="entry name" value="TRYPSIN_HIS"/>
</dbReference>
<dbReference type="PANTHER" id="PTHR24276">
    <property type="entry name" value="POLYSERASE-RELATED"/>
    <property type="match status" value="1"/>
</dbReference>
<dbReference type="SUPFAM" id="SSF50494">
    <property type="entry name" value="Trypsin-like serine proteases"/>
    <property type="match status" value="1"/>
</dbReference>
<dbReference type="PROSITE" id="PS50240">
    <property type="entry name" value="TRYPSIN_DOM"/>
    <property type="match status" value="1"/>
</dbReference>
<dbReference type="GO" id="GO:0006508">
    <property type="term" value="P:proteolysis"/>
    <property type="evidence" value="ECO:0007669"/>
    <property type="project" value="UniProtKB-KW"/>
</dbReference>
<dbReference type="InterPro" id="IPR050430">
    <property type="entry name" value="Peptidase_S1"/>
</dbReference>
<evidence type="ECO:0000259" key="6">
    <source>
        <dbReference type="PROSITE" id="PS50240"/>
    </source>
</evidence>
<dbReference type="SMART" id="SM00020">
    <property type="entry name" value="Tryp_SPc"/>
    <property type="match status" value="1"/>
</dbReference>
<keyword evidence="2" id="KW-0378">Hydrolase</keyword>
<evidence type="ECO:0000256" key="4">
    <source>
        <dbReference type="ARBA" id="ARBA00023157"/>
    </source>
</evidence>
<dbReference type="Proteomes" id="UP000814243">
    <property type="component" value="Unassembled WGS sequence"/>
</dbReference>
<dbReference type="InterPro" id="IPR009003">
    <property type="entry name" value="Peptidase_S1_PA"/>
</dbReference>
<gene>
    <name evidence="7" type="ORF">HF086_014597</name>
</gene>
<feature type="signal peptide" evidence="5">
    <location>
        <begin position="1"/>
        <end position="17"/>
    </location>
</feature>
<dbReference type="InterPro" id="IPR001254">
    <property type="entry name" value="Trypsin_dom"/>
</dbReference>
<sequence>MRAVILLFGCFLTDVFALLEVQTNYHDAIGIPTAERIKALEEAIQANRNITIEDRIIGGELAPLNAYPFFAGLLISLVGTTTVSVCSSSLLSPNRVVTAAHCNFDGVQLASEFTVILGSNYLYIGGERIATRKVFMHPYYIPRYSRNDIAILYLPWNVKSTNIIHPIKLPDTSDLRNLFVGYWATAVGFGSTSDARKLSHFLPFNRNIV</sequence>
<evidence type="ECO:0000256" key="3">
    <source>
        <dbReference type="ARBA" id="ARBA00022825"/>
    </source>
</evidence>
<dbReference type="Pfam" id="PF00089">
    <property type="entry name" value="Trypsin"/>
    <property type="match status" value="1"/>
</dbReference>
<dbReference type="PANTHER" id="PTHR24276:SF98">
    <property type="entry name" value="FI18310P1-RELATED"/>
    <property type="match status" value="1"/>
</dbReference>